<geneLocation type="mitochondrion" evidence="17"/>
<dbReference type="AlphaFoldDB" id="A0A4P6DCW4"/>
<dbReference type="InterPro" id="IPR050269">
    <property type="entry name" value="ComplexI_Subunit6"/>
</dbReference>
<feature type="transmembrane region" description="Helical" evidence="16">
    <location>
        <begin position="21"/>
        <end position="40"/>
    </location>
</feature>
<gene>
    <name evidence="17" type="primary">ND6</name>
</gene>
<dbReference type="GO" id="GO:0031966">
    <property type="term" value="C:mitochondrial membrane"/>
    <property type="evidence" value="ECO:0007669"/>
    <property type="project" value="UniProtKB-SubCell"/>
</dbReference>
<feature type="transmembrane region" description="Helical" evidence="16">
    <location>
        <begin position="79"/>
        <end position="99"/>
    </location>
</feature>
<name>A0A4P6DCW4_9HEXA</name>
<dbReference type="EC" id="7.1.1.2" evidence="3"/>
<evidence type="ECO:0000256" key="2">
    <source>
        <dbReference type="ARBA" id="ARBA00005698"/>
    </source>
</evidence>
<keyword evidence="12 17" id="KW-0496">Mitochondrion</keyword>
<evidence type="ECO:0000256" key="8">
    <source>
        <dbReference type="ARBA" id="ARBA00022967"/>
    </source>
</evidence>
<evidence type="ECO:0000256" key="11">
    <source>
        <dbReference type="ARBA" id="ARBA00023027"/>
    </source>
</evidence>
<evidence type="ECO:0000313" key="17">
    <source>
        <dbReference type="EMBL" id="QAU56476.1"/>
    </source>
</evidence>
<evidence type="ECO:0000256" key="10">
    <source>
        <dbReference type="ARBA" id="ARBA00022989"/>
    </source>
</evidence>
<keyword evidence="9" id="KW-0249">Electron transport</keyword>
<evidence type="ECO:0000256" key="14">
    <source>
        <dbReference type="ARBA" id="ARBA00031019"/>
    </source>
</evidence>
<comment type="catalytic activity">
    <reaction evidence="15">
        <text>a ubiquinone + NADH + 5 H(+)(in) = a ubiquinol + NAD(+) + 4 H(+)(out)</text>
        <dbReference type="Rhea" id="RHEA:29091"/>
        <dbReference type="Rhea" id="RHEA-COMP:9565"/>
        <dbReference type="Rhea" id="RHEA-COMP:9566"/>
        <dbReference type="ChEBI" id="CHEBI:15378"/>
        <dbReference type="ChEBI" id="CHEBI:16389"/>
        <dbReference type="ChEBI" id="CHEBI:17976"/>
        <dbReference type="ChEBI" id="CHEBI:57540"/>
        <dbReference type="ChEBI" id="CHEBI:57945"/>
        <dbReference type="EC" id="7.1.1.2"/>
    </reaction>
</comment>
<proteinExistence type="inferred from homology"/>
<keyword evidence="13 16" id="KW-0472">Membrane</keyword>
<evidence type="ECO:0000256" key="7">
    <source>
        <dbReference type="ARBA" id="ARBA00022692"/>
    </source>
</evidence>
<evidence type="ECO:0000256" key="6">
    <source>
        <dbReference type="ARBA" id="ARBA00022660"/>
    </source>
</evidence>
<feature type="transmembrane region" description="Helical" evidence="16">
    <location>
        <begin position="46"/>
        <end position="67"/>
    </location>
</feature>
<evidence type="ECO:0000256" key="9">
    <source>
        <dbReference type="ARBA" id="ARBA00022982"/>
    </source>
</evidence>
<feature type="transmembrane region" description="Helical" evidence="16">
    <location>
        <begin position="119"/>
        <end position="144"/>
    </location>
</feature>
<evidence type="ECO:0000256" key="5">
    <source>
        <dbReference type="ARBA" id="ARBA00022448"/>
    </source>
</evidence>
<evidence type="ECO:0000256" key="13">
    <source>
        <dbReference type="ARBA" id="ARBA00023136"/>
    </source>
</evidence>
<dbReference type="RefSeq" id="YP_009652405.1">
    <property type="nucleotide sequence ID" value="NC_042755.1"/>
</dbReference>
<comment type="similarity">
    <text evidence="2">Belongs to the complex I subunit 6 family.</text>
</comment>
<keyword evidence="7 16" id="KW-0812">Transmembrane</keyword>
<keyword evidence="6" id="KW-0679">Respiratory chain</keyword>
<dbReference type="PANTHER" id="PTHR11435">
    <property type="entry name" value="NADH UBIQUINONE OXIDOREDUCTASE SUBUNIT ND6"/>
    <property type="match status" value="1"/>
</dbReference>
<keyword evidence="5" id="KW-0813">Transport</keyword>
<sequence length="159" mass="17938">MFLSLATMIVSLTIAISSHPVSILMLILLQTLFICILMFSMLKTSWFSYILFLIFLGGLMVLFVYIVSLASNEKFSVNFSLTIILSAAVSFMSFSILYLSFFDKTQSLFSNNFFEQTMMIFSGTLVAPTILIMFYLLYTLIVAVKVSSKLEGPLRNFMG</sequence>
<accession>A0A4P6DCW4</accession>
<evidence type="ECO:0000256" key="4">
    <source>
        <dbReference type="ARBA" id="ARBA00021095"/>
    </source>
</evidence>
<reference evidence="17" key="1">
    <citation type="journal article" date="2019" name="Genome Biol. Evol.">
        <title>A High-quality Draft Genome Assembly of Sinella curviseta: A Soil Model Organism (Collembola).</title>
        <authorList>
            <person name="Zhang F."/>
            <person name="Ding Y."/>
            <person name="Zhou Q.S."/>
            <person name="Wu J."/>
            <person name="Luo A."/>
            <person name="Zhu C.D."/>
        </authorList>
    </citation>
    <scope>NUCLEOTIDE SEQUENCE</scope>
    <source>
        <strain evidence="17">NJ</strain>
    </source>
</reference>
<evidence type="ECO:0000256" key="15">
    <source>
        <dbReference type="ARBA" id="ARBA00049551"/>
    </source>
</evidence>
<evidence type="ECO:0000256" key="3">
    <source>
        <dbReference type="ARBA" id="ARBA00012944"/>
    </source>
</evidence>
<dbReference type="CTD" id="4541"/>
<organism evidence="17">
    <name type="scientific">Sinella curviseta</name>
    <dbReference type="NCBI Taxonomy" id="187695"/>
    <lineage>
        <taxon>Eukaryota</taxon>
        <taxon>Metazoa</taxon>
        <taxon>Ecdysozoa</taxon>
        <taxon>Arthropoda</taxon>
        <taxon>Hexapoda</taxon>
        <taxon>Collembola</taxon>
        <taxon>Entomobryomorpha</taxon>
        <taxon>Entomobryoidea</taxon>
        <taxon>Entomobryidae</taxon>
        <taxon>Entomobryinae</taxon>
        <taxon>Sinella</taxon>
    </lineage>
</organism>
<dbReference type="EMBL" id="MK014212">
    <property type="protein sequence ID" value="QAU56476.1"/>
    <property type="molecule type" value="Genomic_DNA"/>
</dbReference>
<comment type="subcellular location">
    <subcellularLocation>
        <location evidence="1">Mitochondrion membrane</location>
        <topology evidence="1">Multi-pass membrane protein</topology>
    </subcellularLocation>
</comment>
<evidence type="ECO:0000256" key="1">
    <source>
        <dbReference type="ARBA" id="ARBA00004225"/>
    </source>
</evidence>
<protein>
    <recommendedName>
        <fullName evidence="4">NADH-ubiquinone oxidoreductase chain 6</fullName>
        <ecNumber evidence="3">7.1.1.2</ecNumber>
    </recommendedName>
    <alternativeName>
        <fullName evidence="14">NADH dehydrogenase subunit 6</fullName>
    </alternativeName>
</protein>
<evidence type="ECO:0000256" key="12">
    <source>
        <dbReference type="ARBA" id="ARBA00023128"/>
    </source>
</evidence>
<dbReference type="GeneID" id="40498708"/>
<keyword evidence="10 16" id="KW-1133">Transmembrane helix</keyword>
<keyword evidence="8" id="KW-1278">Translocase</keyword>
<evidence type="ECO:0000256" key="16">
    <source>
        <dbReference type="SAM" id="Phobius"/>
    </source>
</evidence>
<dbReference type="PANTHER" id="PTHR11435:SF1">
    <property type="entry name" value="NADH-UBIQUINONE OXIDOREDUCTASE CHAIN 6"/>
    <property type="match status" value="1"/>
</dbReference>
<dbReference type="GO" id="GO:0008137">
    <property type="term" value="F:NADH dehydrogenase (ubiquinone) activity"/>
    <property type="evidence" value="ECO:0007669"/>
    <property type="project" value="UniProtKB-EC"/>
</dbReference>
<keyword evidence="11" id="KW-0520">NAD</keyword>